<evidence type="ECO:0000313" key="3">
    <source>
        <dbReference type="EMBL" id="MET3595662.1"/>
    </source>
</evidence>
<gene>
    <name evidence="3" type="ORF">ABID26_005074</name>
</gene>
<proteinExistence type="predicted"/>
<feature type="compositionally biased region" description="Polar residues" evidence="1">
    <location>
        <begin position="84"/>
        <end position="93"/>
    </location>
</feature>
<dbReference type="Proteomes" id="UP001549036">
    <property type="component" value="Unassembled WGS sequence"/>
</dbReference>
<feature type="signal peptide" evidence="2">
    <location>
        <begin position="1"/>
        <end position="21"/>
    </location>
</feature>
<feature type="region of interest" description="Disordered" evidence="1">
    <location>
        <begin position="72"/>
        <end position="93"/>
    </location>
</feature>
<accession>A0ABV2HYE3</accession>
<evidence type="ECO:0000256" key="1">
    <source>
        <dbReference type="SAM" id="MobiDB-lite"/>
    </source>
</evidence>
<keyword evidence="4" id="KW-1185">Reference proteome</keyword>
<feature type="chain" id="PRO_5046436042" evidence="2">
    <location>
        <begin position="22"/>
        <end position="93"/>
    </location>
</feature>
<name>A0ABV2HYE3_9HYPH</name>
<dbReference type="EMBL" id="JBEPLM010000011">
    <property type="protein sequence ID" value="MET3595662.1"/>
    <property type="molecule type" value="Genomic_DNA"/>
</dbReference>
<protein>
    <submittedName>
        <fullName evidence="3">Uncharacterized protein</fullName>
    </submittedName>
</protein>
<organism evidence="3 4">
    <name type="scientific">Mesorhizobium shonense</name>
    <dbReference type="NCBI Taxonomy" id="1209948"/>
    <lineage>
        <taxon>Bacteria</taxon>
        <taxon>Pseudomonadati</taxon>
        <taxon>Pseudomonadota</taxon>
        <taxon>Alphaproteobacteria</taxon>
        <taxon>Hyphomicrobiales</taxon>
        <taxon>Phyllobacteriaceae</taxon>
        <taxon>Mesorhizobium</taxon>
    </lineage>
</organism>
<evidence type="ECO:0000313" key="4">
    <source>
        <dbReference type="Proteomes" id="UP001549036"/>
    </source>
</evidence>
<comment type="caution">
    <text evidence="3">The sequence shown here is derived from an EMBL/GenBank/DDBJ whole genome shotgun (WGS) entry which is preliminary data.</text>
</comment>
<reference evidence="3 4" key="1">
    <citation type="submission" date="2024-06" db="EMBL/GenBank/DDBJ databases">
        <title>Genomic Encyclopedia of Type Strains, Phase IV (KMG-IV): sequencing the most valuable type-strain genomes for metagenomic binning, comparative biology and taxonomic classification.</title>
        <authorList>
            <person name="Goeker M."/>
        </authorList>
    </citation>
    <scope>NUCLEOTIDE SEQUENCE [LARGE SCALE GENOMIC DNA]</scope>
    <source>
        <strain evidence="3 4">DSM 29846</strain>
    </source>
</reference>
<dbReference type="RefSeq" id="WP_126099906.1">
    <property type="nucleotide sequence ID" value="NZ_JBEPLM010000011.1"/>
</dbReference>
<evidence type="ECO:0000256" key="2">
    <source>
        <dbReference type="SAM" id="SignalP"/>
    </source>
</evidence>
<keyword evidence="2" id="KW-0732">Signal</keyword>
<sequence length="93" mass="9915">MLTKILAASALMLAMGTSAMAQSSDAWWWWHRDRPVYSEEAPVDPYTTGSIYSDRDVRGLNSFGNGAVGPCASDTAGPDANAGPNVNDQYCGK</sequence>